<dbReference type="Pfam" id="PF05940">
    <property type="entry name" value="NnrS"/>
    <property type="match status" value="1"/>
</dbReference>
<evidence type="ECO:0000256" key="1">
    <source>
        <dbReference type="SAM" id="Phobius"/>
    </source>
</evidence>
<dbReference type="RefSeq" id="WP_136395445.1">
    <property type="nucleotide sequence ID" value="NZ_SSND01000004.1"/>
</dbReference>
<dbReference type="InterPro" id="IPR010266">
    <property type="entry name" value="NnrS"/>
</dbReference>
<feature type="transmembrane region" description="Helical" evidence="1">
    <location>
        <begin position="30"/>
        <end position="50"/>
    </location>
</feature>
<feature type="transmembrane region" description="Helical" evidence="1">
    <location>
        <begin position="62"/>
        <end position="83"/>
    </location>
</feature>
<proteinExistence type="predicted"/>
<evidence type="ECO:0000313" key="2">
    <source>
        <dbReference type="EMBL" id="THD82337.1"/>
    </source>
</evidence>
<keyword evidence="3" id="KW-1185">Reference proteome</keyword>
<feature type="transmembrane region" description="Helical" evidence="1">
    <location>
        <begin position="250"/>
        <end position="268"/>
    </location>
</feature>
<dbReference type="OrthoDB" id="5146486at2"/>
<feature type="transmembrane region" description="Helical" evidence="1">
    <location>
        <begin position="89"/>
        <end position="109"/>
    </location>
</feature>
<feature type="transmembrane region" description="Helical" evidence="1">
    <location>
        <begin position="168"/>
        <end position="188"/>
    </location>
</feature>
<feature type="transmembrane region" description="Helical" evidence="1">
    <location>
        <begin position="335"/>
        <end position="356"/>
    </location>
</feature>
<feature type="transmembrane region" description="Helical" evidence="1">
    <location>
        <begin position="311"/>
        <end position="329"/>
    </location>
</feature>
<feature type="transmembrane region" description="Helical" evidence="1">
    <location>
        <begin position="208"/>
        <end position="229"/>
    </location>
</feature>
<dbReference type="EMBL" id="SSND01000004">
    <property type="protein sequence ID" value="THD82337.1"/>
    <property type="molecule type" value="Genomic_DNA"/>
</dbReference>
<organism evidence="2 3">
    <name type="scientific">Aliigemmobacter aestuarii</name>
    <dbReference type="NCBI Taxonomy" id="1445661"/>
    <lineage>
        <taxon>Bacteria</taxon>
        <taxon>Pseudomonadati</taxon>
        <taxon>Pseudomonadota</taxon>
        <taxon>Alphaproteobacteria</taxon>
        <taxon>Rhodobacterales</taxon>
        <taxon>Paracoccaceae</taxon>
        <taxon>Aliigemmobacter</taxon>
    </lineage>
</organism>
<feature type="transmembrane region" description="Helical" evidence="1">
    <location>
        <begin position="143"/>
        <end position="161"/>
    </location>
</feature>
<comment type="caution">
    <text evidence="2">The sequence shown here is derived from an EMBL/GenBank/DDBJ whole genome shotgun (WGS) entry which is preliminary data.</text>
</comment>
<name>A0A4S3MN81_9RHOB</name>
<evidence type="ECO:0000313" key="3">
    <source>
        <dbReference type="Proteomes" id="UP000309450"/>
    </source>
</evidence>
<keyword evidence="1" id="KW-0472">Membrane</keyword>
<keyword evidence="1" id="KW-0812">Transmembrane</keyword>
<protein>
    <submittedName>
        <fullName evidence="2">NnrS family protein</fullName>
    </submittedName>
</protein>
<gene>
    <name evidence="2" type="ORF">E7811_14870</name>
</gene>
<accession>A0A4S3MN81</accession>
<feature type="transmembrane region" description="Helical" evidence="1">
    <location>
        <begin position="116"/>
        <end position="137"/>
    </location>
</feature>
<dbReference type="AlphaFoldDB" id="A0A4S3MN81"/>
<keyword evidence="1" id="KW-1133">Transmembrane helix</keyword>
<reference evidence="2 3" key="1">
    <citation type="submission" date="2019-04" db="EMBL/GenBank/DDBJ databases">
        <title>Draft genome sequence of Gemmobacter aestuarii sp. nov.</title>
        <authorList>
            <person name="Hameed A."/>
            <person name="Lin S.-Y."/>
            <person name="Shahina M."/>
            <person name="Lai W.-A."/>
            <person name="Young C.-C."/>
        </authorList>
    </citation>
    <scope>NUCLEOTIDE SEQUENCE [LARGE SCALE GENOMIC DNA]</scope>
    <source>
        <strain evidence="2 3">CC-PW-75</strain>
    </source>
</reference>
<sequence length="380" mass="38792">MAGIGPGQDSTPDIAGKGAGRARSLARHPAGPFFAISAGLAMALPWLWLLPFDDPRLVHLRLGLFGFGGAAILGYVLTAMPAWTRRGPVLPLAALWMLFLAGRVAALIWPWEALPALLAQVALGGAVLAPVAAARLWARLPLAALPLLAGLAEAGVIAGAVSPRSIVLAMAVLVLTVGGRILPAFLAAEAARQGREPTAPRLPLWPAPVAAVLAMAWPPLGWPALMLVAAVMADRLRPVLRPGVGGANRMLAIGWAWVLPGLALSLLAAEGPAMTAAEHLITTGAMGGTIMAVASRAAMRRAGGGLRPGTGQMAAFALIALAAVLRPIASLPGAAAGWLAASGLFWSLGWALFLVVHLCAMARPAPFPVLSARRGAQAAS</sequence>
<dbReference type="Proteomes" id="UP000309450">
    <property type="component" value="Unassembled WGS sequence"/>
</dbReference>